<dbReference type="InterPro" id="IPR003500">
    <property type="entry name" value="RpiB_LacA_LacB"/>
</dbReference>
<dbReference type="Pfam" id="PF02502">
    <property type="entry name" value="LacAB_rpiB"/>
    <property type="match status" value="1"/>
</dbReference>
<feature type="active site" description="Proton donor" evidence="3">
    <location>
        <position position="102"/>
    </location>
</feature>
<accession>A0A4R5PM00</accession>
<reference evidence="4 5" key="1">
    <citation type="journal article" date="2013" name="Int. J. Syst. Evol. Microbiol.">
        <title>Hoeflea suaedae sp. nov., an endophytic bacterium isolated from the root of the halophyte Suaeda maritima.</title>
        <authorList>
            <person name="Chung E.J."/>
            <person name="Park J.A."/>
            <person name="Pramanik P."/>
            <person name="Bibi F."/>
            <person name="Jeon C.O."/>
            <person name="Chung Y.R."/>
        </authorList>
    </citation>
    <scope>NUCLEOTIDE SEQUENCE [LARGE SCALE GENOMIC DNA]</scope>
    <source>
        <strain evidence="4 5">YC6898</strain>
    </source>
</reference>
<dbReference type="PANTHER" id="PTHR30345:SF0">
    <property type="entry name" value="DNA DAMAGE-REPAIR_TOLERATION PROTEIN DRT102"/>
    <property type="match status" value="1"/>
</dbReference>
<keyword evidence="5" id="KW-1185">Reference proteome</keyword>
<dbReference type="EC" id="5.3.1.6" evidence="4"/>
<comment type="caution">
    <text evidence="4">The sequence shown here is derived from an EMBL/GenBank/DDBJ whole genome shotgun (WGS) entry which is preliminary data.</text>
</comment>
<organism evidence="4 5">
    <name type="scientific">Pseudohoeflea suaedae</name>
    <dbReference type="NCBI Taxonomy" id="877384"/>
    <lineage>
        <taxon>Bacteria</taxon>
        <taxon>Pseudomonadati</taxon>
        <taxon>Pseudomonadota</taxon>
        <taxon>Alphaproteobacteria</taxon>
        <taxon>Hyphomicrobiales</taxon>
        <taxon>Rhizobiaceae</taxon>
        <taxon>Pseudohoeflea</taxon>
    </lineage>
</organism>
<sequence length="147" mass="15910">MSNSKVVAMGNDHVAHDLKFILKADLEEMGYTVINFGCDSSDAVDYPDYARKVAKAIIDGEAAWGVLVCGSGLGISIAANRYKEIRATPVHDSLGARLAREHNNANVLCLGAQTTGTWVARDCLKAFFATDFIADVHGFRVDMLKSM</sequence>
<dbReference type="AlphaFoldDB" id="A0A4R5PM00"/>
<dbReference type="EMBL" id="SMSI01000001">
    <property type="protein sequence ID" value="TDH37899.1"/>
    <property type="molecule type" value="Genomic_DNA"/>
</dbReference>
<dbReference type="PANTHER" id="PTHR30345">
    <property type="entry name" value="RIBOSE-5-PHOSPHATE ISOMERASE B"/>
    <property type="match status" value="1"/>
</dbReference>
<dbReference type="RefSeq" id="WP_133282736.1">
    <property type="nucleotide sequence ID" value="NZ_SMSI01000001.1"/>
</dbReference>
<dbReference type="SUPFAM" id="SSF89623">
    <property type="entry name" value="Ribose/Galactose isomerase RpiB/AlsB"/>
    <property type="match status" value="1"/>
</dbReference>
<name>A0A4R5PM00_9HYPH</name>
<proteinExistence type="inferred from homology"/>
<dbReference type="GO" id="GO:0005975">
    <property type="term" value="P:carbohydrate metabolic process"/>
    <property type="evidence" value="ECO:0007669"/>
    <property type="project" value="InterPro"/>
</dbReference>
<feature type="active site" description="Proton acceptor" evidence="3">
    <location>
        <position position="69"/>
    </location>
</feature>
<dbReference type="NCBIfam" id="TIGR00689">
    <property type="entry name" value="rpiB_lacA_lacB"/>
    <property type="match status" value="1"/>
</dbReference>
<dbReference type="OrthoDB" id="1778624at2"/>
<comment type="similarity">
    <text evidence="1">Belongs to the LacAB/RpiB family.</text>
</comment>
<evidence type="ECO:0000256" key="1">
    <source>
        <dbReference type="ARBA" id="ARBA00008754"/>
    </source>
</evidence>
<dbReference type="NCBIfam" id="NF004051">
    <property type="entry name" value="PRK05571.1"/>
    <property type="match status" value="1"/>
</dbReference>
<evidence type="ECO:0000256" key="3">
    <source>
        <dbReference type="PIRSR" id="PIRSR005384-1"/>
    </source>
</evidence>
<evidence type="ECO:0000313" key="4">
    <source>
        <dbReference type="EMBL" id="TDH37899.1"/>
    </source>
</evidence>
<dbReference type="Gene3D" id="3.40.1400.10">
    <property type="entry name" value="Sugar-phosphate isomerase, RpiB/LacA/LacB"/>
    <property type="match status" value="1"/>
</dbReference>
<evidence type="ECO:0000313" key="5">
    <source>
        <dbReference type="Proteomes" id="UP000295131"/>
    </source>
</evidence>
<dbReference type="GO" id="GO:0004751">
    <property type="term" value="F:ribose-5-phosphate isomerase activity"/>
    <property type="evidence" value="ECO:0007669"/>
    <property type="project" value="UniProtKB-EC"/>
</dbReference>
<keyword evidence="2 4" id="KW-0413">Isomerase</keyword>
<dbReference type="InterPro" id="IPR004785">
    <property type="entry name" value="RpiB"/>
</dbReference>
<dbReference type="PIRSF" id="PIRSF005384">
    <property type="entry name" value="RpiB_LacA_B"/>
    <property type="match status" value="1"/>
</dbReference>
<dbReference type="NCBIfam" id="TIGR01120">
    <property type="entry name" value="rpiB"/>
    <property type="match status" value="1"/>
</dbReference>
<dbReference type="InterPro" id="IPR036569">
    <property type="entry name" value="RpiB_LacA_LacB_sf"/>
</dbReference>
<dbReference type="Proteomes" id="UP000295131">
    <property type="component" value="Unassembled WGS sequence"/>
</dbReference>
<gene>
    <name evidence="4" type="primary">rpiB</name>
    <name evidence="4" type="ORF">E2A64_01815</name>
</gene>
<evidence type="ECO:0000256" key="2">
    <source>
        <dbReference type="ARBA" id="ARBA00023235"/>
    </source>
</evidence>
<protein>
    <submittedName>
        <fullName evidence="4">Ribose 5-phosphate isomerase B</fullName>
        <ecNumber evidence="4">5.3.1.6</ecNumber>
    </submittedName>
</protein>